<proteinExistence type="inferred from homology"/>
<evidence type="ECO:0000313" key="7">
    <source>
        <dbReference type="EMBL" id="TQV86030.1"/>
    </source>
</evidence>
<dbReference type="OrthoDB" id="9790784at2"/>
<comment type="caution">
    <text evidence="7">The sequence shown here is derived from an EMBL/GenBank/DDBJ whole genome shotgun (WGS) entry which is preliminary data.</text>
</comment>
<dbReference type="InterPro" id="IPR036852">
    <property type="entry name" value="Peptidase_S8/S53_dom_sf"/>
</dbReference>
<evidence type="ECO:0000256" key="4">
    <source>
        <dbReference type="ARBA" id="ARBA00022825"/>
    </source>
</evidence>
<dbReference type="PANTHER" id="PTHR43806">
    <property type="entry name" value="PEPTIDASE S8"/>
    <property type="match status" value="1"/>
</dbReference>
<gene>
    <name evidence="7" type="ORF">FLL46_18790</name>
</gene>
<dbReference type="InterPro" id="IPR023828">
    <property type="entry name" value="Peptidase_S8_Ser-AS"/>
</dbReference>
<protein>
    <submittedName>
        <fullName evidence="7">S8 family serine peptidase</fullName>
    </submittedName>
</protein>
<dbReference type="PROSITE" id="PS51892">
    <property type="entry name" value="SUBTILASE"/>
    <property type="match status" value="1"/>
</dbReference>
<organism evidence="7 8">
    <name type="scientific">Aliikangiella coralliicola</name>
    <dbReference type="NCBI Taxonomy" id="2592383"/>
    <lineage>
        <taxon>Bacteria</taxon>
        <taxon>Pseudomonadati</taxon>
        <taxon>Pseudomonadota</taxon>
        <taxon>Gammaproteobacteria</taxon>
        <taxon>Oceanospirillales</taxon>
        <taxon>Pleioneaceae</taxon>
        <taxon>Aliikangiella</taxon>
    </lineage>
</organism>
<feature type="active site" description="Charge relay system" evidence="5">
    <location>
        <position position="412"/>
    </location>
</feature>
<dbReference type="InterPro" id="IPR050131">
    <property type="entry name" value="Peptidase_S8_subtilisin-like"/>
</dbReference>
<dbReference type="Pfam" id="PF00082">
    <property type="entry name" value="Peptidase_S8"/>
    <property type="match status" value="1"/>
</dbReference>
<evidence type="ECO:0000313" key="8">
    <source>
        <dbReference type="Proteomes" id="UP000315439"/>
    </source>
</evidence>
<comment type="similarity">
    <text evidence="1 5">Belongs to the peptidase S8 family.</text>
</comment>
<evidence type="ECO:0000256" key="3">
    <source>
        <dbReference type="ARBA" id="ARBA00022801"/>
    </source>
</evidence>
<keyword evidence="4 5" id="KW-0720">Serine protease</keyword>
<evidence type="ECO:0000256" key="1">
    <source>
        <dbReference type="ARBA" id="ARBA00011073"/>
    </source>
</evidence>
<dbReference type="InterPro" id="IPR000209">
    <property type="entry name" value="Peptidase_S8/S53_dom"/>
</dbReference>
<feature type="active site" description="Charge relay system" evidence="5">
    <location>
        <position position="248"/>
    </location>
</feature>
<evidence type="ECO:0000256" key="2">
    <source>
        <dbReference type="ARBA" id="ARBA00022670"/>
    </source>
</evidence>
<accession>A0A545U977</accession>
<dbReference type="Proteomes" id="UP000315439">
    <property type="component" value="Unassembled WGS sequence"/>
</dbReference>
<keyword evidence="3 5" id="KW-0378">Hydrolase</keyword>
<keyword evidence="2 5" id="KW-0645">Protease</keyword>
<evidence type="ECO:0000259" key="6">
    <source>
        <dbReference type="Pfam" id="PF00082"/>
    </source>
</evidence>
<dbReference type="InterPro" id="IPR015500">
    <property type="entry name" value="Peptidase_S8_subtilisin-rel"/>
</dbReference>
<reference evidence="7 8" key="1">
    <citation type="submission" date="2019-07" db="EMBL/GenBank/DDBJ databases">
        <title>Draft genome for Aliikangiella sp. M105.</title>
        <authorList>
            <person name="Wang G."/>
        </authorList>
    </citation>
    <scope>NUCLEOTIDE SEQUENCE [LARGE SCALE GENOMIC DNA]</scope>
    <source>
        <strain evidence="7 8">M105</strain>
    </source>
</reference>
<sequence>MTAQVPYQNAANQNTLNHYAVPRRFLVTLKLGEMPEKIPSMVACRHFGVHPANRLDGGPFDRILRHHGGSTRICRLHNSRTKAAQRPGVIGARRFDEAEQLSGVARVLLIQTQNDVHARQLMEAVAQIPIVEKVQADRICIAPFYSEPVFERTPETDASNSITETDEAQAWQSRLLTQLPQALGFEPGDPSVVVGLADTGIMANHRALTANIRRGFDTVDLKPSMVGDLQLVGDNRSFDELPFDEVGHGTGCAGILQASGGLLPPGGAGRCGLTPVRVLGAGLSAQKRIGIGALSNIDAGMKRLIDLNVKVVNMSFGTAKSSLSQFSPLPHEEVVKYALSRDVILVAASGNSGIEEAYYPAAHEGVIAVGAVDNHANPCAFSTRGNHVDLCAPGKKVWTTGMNGYQQVTGTSFAAPFVAGVCALMAAHAARRALPLNASIAADILRQSARPFASANVEGYGSGVVDALAALQLLSQTLDSHHYLDGQNSMLDQSNLEMTG</sequence>
<keyword evidence="8" id="KW-1185">Reference proteome</keyword>
<dbReference type="GO" id="GO:0004252">
    <property type="term" value="F:serine-type endopeptidase activity"/>
    <property type="evidence" value="ECO:0007669"/>
    <property type="project" value="UniProtKB-UniRule"/>
</dbReference>
<name>A0A545U977_9GAMM</name>
<feature type="active site" description="Charge relay system" evidence="5">
    <location>
        <position position="198"/>
    </location>
</feature>
<dbReference type="PRINTS" id="PR00723">
    <property type="entry name" value="SUBTILISIN"/>
</dbReference>
<dbReference type="EMBL" id="VIKS01000011">
    <property type="protein sequence ID" value="TQV86030.1"/>
    <property type="molecule type" value="Genomic_DNA"/>
</dbReference>
<dbReference type="Gene3D" id="3.40.50.200">
    <property type="entry name" value="Peptidase S8/S53 domain"/>
    <property type="match status" value="1"/>
</dbReference>
<evidence type="ECO:0000256" key="5">
    <source>
        <dbReference type="PROSITE-ProRule" id="PRU01240"/>
    </source>
</evidence>
<dbReference type="PROSITE" id="PS00138">
    <property type="entry name" value="SUBTILASE_SER"/>
    <property type="match status" value="1"/>
</dbReference>
<feature type="domain" description="Peptidase S8/S53" evidence="6">
    <location>
        <begin position="191"/>
        <end position="461"/>
    </location>
</feature>
<dbReference type="PANTHER" id="PTHR43806:SF11">
    <property type="entry name" value="CEREVISIN-RELATED"/>
    <property type="match status" value="1"/>
</dbReference>
<dbReference type="GO" id="GO:0006508">
    <property type="term" value="P:proteolysis"/>
    <property type="evidence" value="ECO:0007669"/>
    <property type="project" value="UniProtKB-KW"/>
</dbReference>
<dbReference type="AlphaFoldDB" id="A0A545U977"/>
<dbReference type="SUPFAM" id="SSF52743">
    <property type="entry name" value="Subtilisin-like"/>
    <property type="match status" value="1"/>
</dbReference>